<name>A0A1B6NQZ4_9ZZZZ</name>
<reference evidence="2" key="1">
    <citation type="submission" date="2013-11" db="EMBL/GenBank/DDBJ databases">
        <title>Microbial diversity, functional groups and degradation webs in Northern and Southern Mediterranean and Red Sea marine crude oil polluted sites.</title>
        <authorList>
            <person name="Daffonchio D."/>
            <person name="Mapelli F."/>
            <person name="Ferrer M."/>
            <person name="Richter M."/>
            <person name="Cherif A."/>
            <person name="Malkawi H.I."/>
            <person name="Yakimov M.M."/>
            <person name="Abdel-Fattah Y.R."/>
            <person name="Blaghen M."/>
            <person name="Golyshin P.N."/>
            <person name="Kalogerakis N."/>
            <person name="Boon N."/>
            <person name="Magagnini M."/>
            <person name="Fava F."/>
        </authorList>
    </citation>
    <scope>NUCLEOTIDE SEQUENCE</scope>
</reference>
<sequence length="90" mass="10295">LRKMTGVVIESEEWNLTQLDKHLKMHFAVVNDNGDDIAKGDDLHALKQQCAGQGKQTFEKAATPELERNNIEQWDFETLTRNLCANGRRI</sequence>
<feature type="non-terminal residue" evidence="2">
    <location>
        <position position="1"/>
    </location>
</feature>
<dbReference type="InterPro" id="IPR024590">
    <property type="entry name" value="HrpA_C"/>
</dbReference>
<dbReference type="EMBL" id="AYSL01001518">
    <property type="protein sequence ID" value="KTF05859.1"/>
    <property type="molecule type" value="Genomic_DNA"/>
</dbReference>
<keyword evidence="2" id="KW-0547">Nucleotide-binding</keyword>
<evidence type="ECO:0000259" key="1">
    <source>
        <dbReference type="Pfam" id="PF11898"/>
    </source>
</evidence>
<feature type="domain" description="RNA helicase HrpA C-terminal" evidence="1">
    <location>
        <begin position="1"/>
        <end position="83"/>
    </location>
</feature>
<dbReference type="Pfam" id="PF11898">
    <property type="entry name" value="DUF3418"/>
    <property type="match status" value="1"/>
</dbReference>
<keyword evidence="2" id="KW-0067">ATP-binding</keyword>
<organism evidence="2">
    <name type="scientific">marine sediment metagenome</name>
    <dbReference type="NCBI Taxonomy" id="412755"/>
    <lineage>
        <taxon>unclassified sequences</taxon>
        <taxon>metagenomes</taxon>
        <taxon>ecological metagenomes</taxon>
    </lineage>
</organism>
<accession>A0A1B6NQZ4</accession>
<keyword evidence="2" id="KW-0347">Helicase</keyword>
<protein>
    <submittedName>
        <fullName evidence="2">Helicase, ATP-dependent</fullName>
    </submittedName>
</protein>
<dbReference type="AlphaFoldDB" id="A0A1B6NQZ4"/>
<proteinExistence type="predicted"/>
<dbReference type="GO" id="GO:0004386">
    <property type="term" value="F:helicase activity"/>
    <property type="evidence" value="ECO:0007669"/>
    <property type="project" value="UniProtKB-KW"/>
</dbReference>
<evidence type="ECO:0000313" key="2">
    <source>
        <dbReference type="EMBL" id="KTF05859.1"/>
    </source>
</evidence>
<keyword evidence="2" id="KW-0378">Hydrolase</keyword>
<gene>
    <name evidence="2" type="ORF">MGSAQ_002645</name>
</gene>
<comment type="caution">
    <text evidence="2">The sequence shown here is derived from an EMBL/GenBank/DDBJ whole genome shotgun (WGS) entry which is preliminary data.</text>
</comment>